<comment type="caution">
    <text evidence="2">The sequence shown here is derived from an EMBL/GenBank/DDBJ whole genome shotgun (WGS) entry which is preliminary data.</text>
</comment>
<dbReference type="EMBL" id="JBHSSG010000013">
    <property type="protein sequence ID" value="MFC6179096.1"/>
    <property type="molecule type" value="Genomic_DNA"/>
</dbReference>
<dbReference type="InterPro" id="IPR003615">
    <property type="entry name" value="HNH_nuc"/>
</dbReference>
<dbReference type="Pfam" id="PF13391">
    <property type="entry name" value="HNH_2"/>
    <property type="match status" value="1"/>
</dbReference>
<keyword evidence="2" id="KW-0255">Endonuclease</keyword>
<accession>A0ABW1RUH5</accession>
<evidence type="ECO:0000259" key="1">
    <source>
        <dbReference type="Pfam" id="PF13391"/>
    </source>
</evidence>
<evidence type="ECO:0000313" key="2">
    <source>
        <dbReference type="EMBL" id="MFC6179096.1"/>
    </source>
</evidence>
<protein>
    <submittedName>
        <fullName evidence="2">HNH endonuclease</fullName>
    </submittedName>
</protein>
<keyword evidence="2" id="KW-0378">Hydrolase</keyword>
<proteinExistence type="predicted"/>
<sequence length="274" mass="31373">MGIFKAKDNDFATSIKQTLKGPYQDSEIITNKDKIGIFLYHQQSTKDNGIFHDKANLATNIALTQNMNKKIPIGIVIQQEGKKDGQNIYKFFIGMILSWYDGFFIIQIANDEKLIDMDKSESEIEDILTFSNEATVKEEFNFKNIVDARKKQERAIIIRQGQVSFRNKLLRIYDEKCVISKVNVESVLEAAHISPYMGKETNVSKNGLLLRSDLHLLFDKKLIRINDEYIVEVSPALINSVYGKYNGISLQLPKNKNDYPDKKALASHYDSCDF</sequence>
<organism evidence="2 3">
    <name type="scientific">Weissella sagaensis</name>
    <dbReference type="NCBI Taxonomy" id="2559928"/>
    <lineage>
        <taxon>Bacteria</taxon>
        <taxon>Bacillati</taxon>
        <taxon>Bacillota</taxon>
        <taxon>Bacilli</taxon>
        <taxon>Lactobacillales</taxon>
        <taxon>Lactobacillaceae</taxon>
        <taxon>Weissella</taxon>
    </lineage>
</organism>
<dbReference type="GO" id="GO:0004519">
    <property type="term" value="F:endonuclease activity"/>
    <property type="evidence" value="ECO:0007669"/>
    <property type="project" value="UniProtKB-KW"/>
</dbReference>
<feature type="domain" description="HNH nuclease" evidence="1">
    <location>
        <begin position="177"/>
        <end position="226"/>
    </location>
</feature>
<reference evidence="3" key="1">
    <citation type="journal article" date="2019" name="Int. J. Syst. Evol. Microbiol.">
        <title>The Global Catalogue of Microorganisms (GCM) 10K type strain sequencing project: providing services to taxonomists for standard genome sequencing and annotation.</title>
        <authorList>
            <consortium name="The Broad Institute Genomics Platform"/>
            <consortium name="The Broad Institute Genome Sequencing Center for Infectious Disease"/>
            <person name="Wu L."/>
            <person name="Ma J."/>
        </authorList>
    </citation>
    <scope>NUCLEOTIDE SEQUENCE [LARGE SCALE GENOMIC DNA]</scope>
    <source>
        <strain evidence="3">CCM 8924</strain>
    </source>
</reference>
<name>A0ABW1RUH5_9LACO</name>
<keyword evidence="3" id="KW-1185">Reference proteome</keyword>
<evidence type="ECO:0000313" key="3">
    <source>
        <dbReference type="Proteomes" id="UP001596158"/>
    </source>
</evidence>
<dbReference type="Proteomes" id="UP001596158">
    <property type="component" value="Unassembled WGS sequence"/>
</dbReference>
<gene>
    <name evidence="2" type="ORF">ACFQGR_06825</name>
</gene>
<dbReference type="RefSeq" id="WP_137600407.1">
    <property type="nucleotide sequence ID" value="NZ_BJDT01000001.1"/>
</dbReference>
<keyword evidence="2" id="KW-0540">Nuclease</keyword>